<keyword evidence="2" id="KW-0479">Metal-binding</keyword>
<dbReference type="InterPro" id="IPR050230">
    <property type="entry name" value="CALM/Myosin/TropC-like"/>
</dbReference>
<keyword evidence="3" id="KW-0677">Repeat</keyword>
<protein>
    <recommendedName>
        <fullName evidence="1">Calmodulin</fullName>
    </recommendedName>
</protein>
<dbReference type="GO" id="GO:0016460">
    <property type="term" value="C:myosin II complex"/>
    <property type="evidence" value="ECO:0007669"/>
    <property type="project" value="TreeGrafter"/>
</dbReference>
<reference evidence="6 7" key="1">
    <citation type="submission" date="2008-07" db="EMBL/GenBank/DDBJ databases">
        <authorList>
            <person name="El-Sayed N."/>
            <person name="Caler E."/>
            <person name="Inman J."/>
            <person name="Amedeo P."/>
            <person name="Hass B."/>
            <person name="Wortman J."/>
        </authorList>
    </citation>
    <scope>NUCLEOTIDE SEQUENCE [LARGE SCALE GENOMIC DNA]</scope>
    <source>
        <strain evidence="7">ATCC 50983 / TXsc</strain>
    </source>
</reference>
<evidence type="ECO:0000313" key="6">
    <source>
        <dbReference type="EMBL" id="EER04552.1"/>
    </source>
</evidence>
<evidence type="ECO:0000256" key="4">
    <source>
        <dbReference type="ARBA" id="ARBA00022990"/>
    </source>
</evidence>
<dbReference type="Proteomes" id="UP000007800">
    <property type="component" value="Unassembled WGS sequence"/>
</dbReference>
<accession>C5LFC0</accession>
<dbReference type="OMA" id="FRLCAGD"/>
<dbReference type="GeneID" id="9037522"/>
<sequence length="144" mass="16004">MVHESAERPLPESTISAIEATFRLCAGDGDGHITQKEATMLLRAWDRLLLKSNALSLESTECSQSDDFVYRLNQHYTPALPLDRLIGAFQTLDPSRTGVMAGDILKDLITTVGEKLSEAEVEEVFEDIKLDKDGNVHYVDLVKL</sequence>
<evidence type="ECO:0000256" key="3">
    <source>
        <dbReference type="ARBA" id="ARBA00022737"/>
    </source>
</evidence>
<dbReference type="OrthoDB" id="26525at2759"/>
<evidence type="ECO:0000256" key="2">
    <source>
        <dbReference type="ARBA" id="ARBA00022723"/>
    </source>
</evidence>
<proteinExistence type="predicted"/>
<dbReference type="SUPFAM" id="SSF47473">
    <property type="entry name" value="EF-hand"/>
    <property type="match status" value="1"/>
</dbReference>
<keyword evidence="7" id="KW-1185">Reference proteome</keyword>
<evidence type="ECO:0000313" key="7">
    <source>
        <dbReference type="Proteomes" id="UP000007800"/>
    </source>
</evidence>
<dbReference type="InterPro" id="IPR011992">
    <property type="entry name" value="EF-hand-dom_pair"/>
</dbReference>
<feature type="domain" description="EF-hand" evidence="5">
    <location>
        <begin position="13"/>
        <end position="48"/>
    </location>
</feature>
<dbReference type="EMBL" id="GG681431">
    <property type="protein sequence ID" value="EER04552.1"/>
    <property type="molecule type" value="Genomic_DNA"/>
</dbReference>
<dbReference type="Gene3D" id="1.10.238.10">
    <property type="entry name" value="EF-hand"/>
    <property type="match status" value="1"/>
</dbReference>
<dbReference type="PANTHER" id="PTHR23048">
    <property type="entry name" value="MYOSIN LIGHT CHAIN 1, 3"/>
    <property type="match status" value="1"/>
</dbReference>
<dbReference type="PANTHER" id="PTHR23048:SF0">
    <property type="entry name" value="CALMODULIN LIKE 3"/>
    <property type="match status" value="1"/>
</dbReference>
<name>C5LFC0_PERM5</name>
<dbReference type="InterPro" id="IPR002048">
    <property type="entry name" value="EF_hand_dom"/>
</dbReference>
<dbReference type="RefSeq" id="XP_002772736.1">
    <property type="nucleotide sequence ID" value="XM_002772690.1"/>
</dbReference>
<dbReference type="PROSITE" id="PS50222">
    <property type="entry name" value="EF_HAND_2"/>
    <property type="match status" value="1"/>
</dbReference>
<gene>
    <name evidence="6" type="ORF">Pmar_PMAR014953</name>
</gene>
<evidence type="ECO:0000259" key="5">
    <source>
        <dbReference type="PROSITE" id="PS50222"/>
    </source>
</evidence>
<organism evidence="7">
    <name type="scientific">Perkinsus marinus (strain ATCC 50983 / TXsc)</name>
    <dbReference type="NCBI Taxonomy" id="423536"/>
    <lineage>
        <taxon>Eukaryota</taxon>
        <taxon>Sar</taxon>
        <taxon>Alveolata</taxon>
        <taxon>Perkinsozoa</taxon>
        <taxon>Perkinsea</taxon>
        <taxon>Perkinsida</taxon>
        <taxon>Perkinsidae</taxon>
        <taxon>Perkinsus</taxon>
    </lineage>
</organism>
<dbReference type="InParanoid" id="C5LFC0"/>
<keyword evidence="4" id="KW-0007">Acetylation</keyword>
<dbReference type="Pfam" id="PF13499">
    <property type="entry name" value="EF-hand_7"/>
    <property type="match status" value="1"/>
</dbReference>
<dbReference type="AlphaFoldDB" id="C5LFC0"/>
<dbReference type="GO" id="GO:0005509">
    <property type="term" value="F:calcium ion binding"/>
    <property type="evidence" value="ECO:0007669"/>
    <property type="project" value="InterPro"/>
</dbReference>
<evidence type="ECO:0000256" key="1">
    <source>
        <dbReference type="ARBA" id="ARBA00020786"/>
    </source>
</evidence>